<evidence type="ECO:0000256" key="2">
    <source>
        <dbReference type="ARBA" id="ARBA00023052"/>
    </source>
</evidence>
<sequence length="519" mass="52876">MNGAQALLHTLVNADVQVCFSNPGTSEMHLVAALDTVPRMRGVLCLFEGVATGAADGYGRMASAPAAVLLHLGPGLANGLANLHNARRAGTPILNIVGDHATYHQRYDAPLESDIHALAGSVSGWIRRSARSRDVPADAAEAVAAALTPPGQVATLILPADVCWSEGAQPATPVRSRPASPVHDSVVESAAAVLKSGEPCALLLGGGATRRHGLEAAGRIAAATGAKLLCETFPARLERGAGLPAVERLAYLGEMAAAQMTGLRHLILAGAKRPVSFFAYPNQPSDLVPEGCQVHVLAGDGDDAAGALAHLADLVAGGVAPPVQQPSRPEPPSGPLTAEKAAAVIGALLPEDAIVSDESNTSGLWLAGATAGAPPHDWLTLTGGAIGQGMPLATGAAIACPSRPVVCLEADGSAMYTLSALWTQAREGLDVTTVIFNNGSYAVLNMELARVGADPNSAGEAARSMFDLSRPDLDFVSLAQGMGVPAGRARTAEELAAQFGKALSEPGPHLIEAVVPSVF</sequence>
<keyword evidence="2" id="KW-0786">Thiamine pyrophosphate</keyword>
<dbReference type="InterPro" id="IPR045229">
    <property type="entry name" value="TPP_enz"/>
</dbReference>
<dbReference type="NCBIfam" id="NF005760">
    <property type="entry name" value="PRK07586.1"/>
    <property type="match status" value="1"/>
</dbReference>
<dbReference type="Proteomes" id="UP000001918">
    <property type="component" value="Chromosome"/>
</dbReference>
<dbReference type="Pfam" id="PF02776">
    <property type="entry name" value="TPP_enzyme_N"/>
    <property type="match status" value="1"/>
</dbReference>
<dbReference type="GO" id="GO:0003984">
    <property type="term" value="F:acetolactate synthase activity"/>
    <property type="evidence" value="ECO:0007669"/>
    <property type="project" value="TreeGrafter"/>
</dbReference>
<dbReference type="InterPro" id="IPR012001">
    <property type="entry name" value="Thiamin_PyroP_enz_TPP-bd_dom"/>
</dbReference>
<dbReference type="STRING" id="471852.Tcur_0107"/>
<dbReference type="Pfam" id="PF02775">
    <property type="entry name" value="TPP_enzyme_C"/>
    <property type="match status" value="1"/>
</dbReference>
<organism evidence="5 6">
    <name type="scientific">Thermomonospora curvata (strain ATCC 19995 / DSM 43183 / JCM 3096 / KCTC 9072 / NBRC 15933 / NCIMB 10081 / Henssen B9)</name>
    <dbReference type="NCBI Taxonomy" id="471852"/>
    <lineage>
        <taxon>Bacteria</taxon>
        <taxon>Bacillati</taxon>
        <taxon>Actinomycetota</taxon>
        <taxon>Actinomycetes</taxon>
        <taxon>Streptosporangiales</taxon>
        <taxon>Thermomonosporaceae</taxon>
        <taxon>Thermomonospora</taxon>
    </lineage>
</organism>
<dbReference type="CDD" id="cd02002">
    <property type="entry name" value="TPP_BFDC"/>
    <property type="match status" value="1"/>
</dbReference>
<dbReference type="AlphaFoldDB" id="D1ADK5"/>
<comment type="similarity">
    <text evidence="1">Belongs to the TPP enzyme family.</text>
</comment>
<dbReference type="Gene3D" id="3.40.50.970">
    <property type="match status" value="2"/>
</dbReference>
<dbReference type="eggNOG" id="COG0028">
    <property type="taxonomic scope" value="Bacteria"/>
</dbReference>
<dbReference type="InterPro" id="IPR011766">
    <property type="entry name" value="TPP_enzyme_TPP-bd"/>
</dbReference>
<feature type="domain" description="Thiamine pyrophosphate enzyme TPP-binding" evidence="3">
    <location>
        <begin position="363"/>
        <end position="512"/>
    </location>
</feature>
<evidence type="ECO:0000259" key="3">
    <source>
        <dbReference type="Pfam" id="PF02775"/>
    </source>
</evidence>
<dbReference type="GO" id="GO:0000287">
    <property type="term" value="F:magnesium ion binding"/>
    <property type="evidence" value="ECO:0007669"/>
    <property type="project" value="UniProtKB-ARBA"/>
</dbReference>
<evidence type="ECO:0000313" key="6">
    <source>
        <dbReference type="Proteomes" id="UP000001918"/>
    </source>
</evidence>
<protein>
    <submittedName>
        <fullName evidence="5">Thiamine pyrophosphate protein domain protein TPP-binding protein</fullName>
    </submittedName>
</protein>
<gene>
    <name evidence="5" type="ordered locus">Tcur_0107</name>
</gene>
<dbReference type="CDD" id="cd07035">
    <property type="entry name" value="TPP_PYR_POX_like"/>
    <property type="match status" value="1"/>
</dbReference>
<dbReference type="KEGG" id="tcu:Tcur_0107"/>
<dbReference type="PANTHER" id="PTHR18968:SF86">
    <property type="entry name" value="ACETOLACTATE SYNTHASE LARGE SUBUNIT ILVX-RELATED"/>
    <property type="match status" value="1"/>
</dbReference>
<feature type="domain" description="Thiamine pyrophosphate enzyme N-terminal TPP-binding" evidence="4">
    <location>
        <begin position="1"/>
        <end position="106"/>
    </location>
</feature>
<dbReference type="HOGENOM" id="CLU_013748_8_0_11"/>
<name>D1ADK5_THECD</name>
<dbReference type="InterPro" id="IPR029061">
    <property type="entry name" value="THDP-binding"/>
</dbReference>
<dbReference type="SUPFAM" id="SSF52518">
    <property type="entry name" value="Thiamin diphosphate-binding fold (THDP-binding)"/>
    <property type="match status" value="2"/>
</dbReference>
<evidence type="ECO:0000256" key="1">
    <source>
        <dbReference type="ARBA" id="ARBA00007812"/>
    </source>
</evidence>
<dbReference type="PANTHER" id="PTHR18968">
    <property type="entry name" value="THIAMINE PYROPHOSPHATE ENZYMES"/>
    <property type="match status" value="1"/>
</dbReference>
<keyword evidence="6" id="KW-1185">Reference proteome</keyword>
<evidence type="ECO:0000313" key="5">
    <source>
        <dbReference type="EMBL" id="ACY95715.1"/>
    </source>
</evidence>
<dbReference type="GO" id="GO:0030976">
    <property type="term" value="F:thiamine pyrophosphate binding"/>
    <property type="evidence" value="ECO:0007669"/>
    <property type="project" value="InterPro"/>
</dbReference>
<accession>D1ADK5</accession>
<dbReference type="EMBL" id="CP001738">
    <property type="protein sequence ID" value="ACY95715.1"/>
    <property type="molecule type" value="Genomic_DNA"/>
</dbReference>
<dbReference type="RefSeq" id="WP_012850499.1">
    <property type="nucleotide sequence ID" value="NC_013510.1"/>
</dbReference>
<dbReference type="OrthoDB" id="2443624at2"/>
<dbReference type="GO" id="GO:0050660">
    <property type="term" value="F:flavin adenine dinucleotide binding"/>
    <property type="evidence" value="ECO:0007669"/>
    <property type="project" value="TreeGrafter"/>
</dbReference>
<evidence type="ECO:0000259" key="4">
    <source>
        <dbReference type="Pfam" id="PF02776"/>
    </source>
</evidence>
<proteinExistence type="inferred from homology"/>
<reference evidence="5 6" key="1">
    <citation type="journal article" date="2011" name="Stand. Genomic Sci.">
        <title>Complete genome sequence of Thermomonospora curvata type strain (B9).</title>
        <authorList>
            <person name="Chertkov O."/>
            <person name="Sikorski J."/>
            <person name="Nolan M."/>
            <person name="Lapidus A."/>
            <person name="Lucas S."/>
            <person name="Del Rio T.G."/>
            <person name="Tice H."/>
            <person name="Cheng J.F."/>
            <person name="Goodwin L."/>
            <person name="Pitluck S."/>
            <person name="Liolios K."/>
            <person name="Ivanova N."/>
            <person name="Mavromatis K."/>
            <person name="Mikhailova N."/>
            <person name="Ovchinnikova G."/>
            <person name="Pati A."/>
            <person name="Chen A."/>
            <person name="Palaniappan K."/>
            <person name="Djao O.D."/>
            <person name="Land M."/>
            <person name="Hauser L."/>
            <person name="Chang Y.J."/>
            <person name="Jeffries C.D."/>
            <person name="Brettin T."/>
            <person name="Han C."/>
            <person name="Detter J.C."/>
            <person name="Rohde M."/>
            <person name="Goker M."/>
            <person name="Woyke T."/>
            <person name="Bristow J."/>
            <person name="Eisen J.A."/>
            <person name="Markowitz V."/>
            <person name="Hugenholtz P."/>
            <person name="Klenk H.P."/>
            <person name="Kyrpides N.C."/>
        </authorList>
    </citation>
    <scope>NUCLEOTIDE SEQUENCE [LARGE SCALE GENOMIC DNA]</scope>
    <source>
        <strain evidence="6">ATCC 19995 / DSM 43183 / JCM 3096 / KCTC 9072 / NBRC 15933 / NCIMB 10081 / Henssen B9</strain>
    </source>
</reference>